<dbReference type="PANTHER" id="PTHR36115:SF4">
    <property type="entry name" value="MEMBRANE PROTEIN"/>
    <property type="match status" value="1"/>
</dbReference>
<dbReference type="InterPro" id="IPR051791">
    <property type="entry name" value="Pra-immunoreactive"/>
</dbReference>
<dbReference type="PANTHER" id="PTHR36115">
    <property type="entry name" value="PROLINE-RICH ANTIGEN HOMOLOG-RELATED"/>
    <property type="match status" value="1"/>
</dbReference>
<feature type="transmembrane region" description="Helical" evidence="6">
    <location>
        <begin position="59"/>
        <end position="76"/>
    </location>
</feature>
<evidence type="ECO:0000256" key="1">
    <source>
        <dbReference type="ARBA" id="ARBA00004651"/>
    </source>
</evidence>
<evidence type="ECO:0000256" key="4">
    <source>
        <dbReference type="ARBA" id="ARBA00022989"/>
    </source>
</evidence>
<keyword evidence="4 6" id="KW-1133">Transmembrane helix</keyword>
<feature type="domain" description="RDD" evidence="7">
    <location>
        <begin position="13"/>
        <end position="140"/>
    </location>
</feature>
<gene>
    <name evidence="8" type="ORF">DM484_16075</name>
</gene>
<evidence type="ECO:0000256" key="3">
    <source>
        <dbReference type="ARBA" id="ARBA00022692"/>
    </source>
</evidence>
<evidence type="ECO:0000259" key="7">
    <source>
        <dbReference type="Pfam" id="PF06271"/>
    </source>
</evidence>
<dbReference type="AlphaFoldDB" id="A0A2W4SVM1"/>
<keyword evidence="3 6" id="KW-0812">Transmembrane</keyword>
<dbReference type="Pfam" id="PF06271">
    <property type="entry name" value="RDD"/>
    <property type="match status" value="1"/>
</dbReference>
<feature type="transmembrane region" description="Helical" evidence="6">
    <location>
        <begin position="20"/>
        <end position="47"/>
    </location>
</feature>
<accession>A0A2W4SVM1</accession>
<feature type="transmembrane region" description="Helical" evidence="6">
    <location>
        <begin position="109"/>
        <end position="127"/>
    </location>
</feature>
<sequence>MKSSEFDAIELEYVGFWARVGASIIDTLLMGVIILPVVMAVYGTGYWLDGGFIKGPVDFLLNWVFPAVAVILFWIAKQATPGKMVISARIVDAETGKKPSKSQLIVRYLGYYVSLFPLFLGIVWVAFDRRKQGWHDKLAGTVVVRPKFRGPQPVVFKK</sequence>
<organism evidence="8 9">
    <name type="scientific">Candidatus Methylumidiphilus alinenensis</name>
    <dbReference type="NCBI Taxonomy" id="2202197"/>
    <lineage>
        <taxon>Bacteria</taxon>
        <taxon>Pseudomonadati</taxon>
        <taxon>Pseudomonadota</taxon>
        <taxon>Gammaproteobacteria</taxon>
        <taxon>Methylococcales</taxon>
        <taxon>Candidatus Methylumidiphilus</taxon>
    </lineage>
</organism>
<keyword evidence="2" id="KW-1003">Cell membrane</keyword>
<evidence type="ECO:0000256" key="5">
    <source>
        <dbReference type="ARBA" id="ARBA00023136"/>
    </source>
</evidence>
<protein>
    <submittedName>
        <fullName evidence="8">RDD family protein</fullName>
    </submittedName>
</protein>
<evidence type="ECO:0000313" key="8">
    <source>
        <dbReference type="EMBL" id="PZN76684.1"/>
    </source>
</evidence>
<dbReference type="Proteomes" id="UP000249396">
    <property type="component" value="Unassembled WGS sequence"/>
</dbReference>
<dbReference type="InterPro" id="IPR010432">
    <property type="entry name" value="RDD"/>
</dbReference>
<dbReference type="GO" id="GO:0005886">
    <property type="term" value="C:plasma membrane"/>
    <property type="evidence" value="ECO:0007669"/>
    <property type="project" value="UniProtKB-SubCell"/>
</dbReference>
<proteinExistence type="predicted"/>
<name>A0A2W4SVM1_9GAMM</name>
<reference evidence="8 9" key="1">
    <citation type="journal article" date="2018" name="Aquat. Microb. Ecol.">
        <title>Gammaproteobacterial methanotrophs dominate.</title>
        <authorList>
            <person name="Rissanen A.J."/>
            <person name="Saarenheimo J."/>
            <person name="Tiirola M."/>
            <person name="Peura S."/>
            <person name="Aalto S.L."/>
            <person name="Karvinen A."/>
            <person name="Nykanen H."/>
        </authorList>
    </citation>
    <scope>NUCLEOTIDE SEQUENCE [LARGE SCALE GENOMIC DNA]</scope>
    <source>
        <strain evidence="8">AMbin10</strain>
    </source>
</reference>
<evidence type="ECO:0000256" key="6">
    <source>
        <dbReference type="SAM" id="Phobius"/>
    </source>
</evidence>
<dbReference type="EMBL" id="QJPH01000355">
    <property type="protein sequence ID" value="PZN76684.1"/>
    <property type="molecule type" value="Genomic_DNA"/>
</dbReference>
<comment type="subcellular location">
    <subcellularLocation>
        <location evidence="1">Cell membrane</location>
        <topology evidence="1">Multi-pass membrane protein</topology>
    </subcellularLocation>
</comment>
<comment type="caution">
    <text evidence="8">The sequence shown here is derived from an EMBL/GenBank/DDBJ whole genome shotgun (WGS) entry which is preliminary data.</text>
</comment>
<evidence type="ECO:0000313" key="9">
    <source>
        <dbReference type="Proteomes" id="UP000249396"/>
    </source>
</evidence>
<keyword evidence="5 6" id="KW-0472">Membrane</keyword>
<evidence type="ECO:0000256" key="2">
    <source>
        <dbReference type="ARBA" id="ARBA00022475"/>
    </source>
</evidence>